<dbReference type="Pfam" id="PF02597">
    <property type="entry name" value="ThiS"/>
    <property type="match status" value="1"/>
</dbReference>
<protein>
    <submittedName>
        <fullName evidence="1">Sulfur carrier protein ThiS</fullName>
    </submittedName>
</protein>
<keyword evidence="2" id="KW-1185">Reference proteome</keyword>
<dbReference type="Proteomes" id="UP000602647">
    <property type="component" value="Unassembled WGS sequence"/>
</dbReference>
<dbReference type="AlphaFoldDB" id="A0A923NIT3"/>
<comment type="caution">
    <text evidence="1">The sequence shown here is derived from an EMBL/GenBank/DDBJ whole genome shotgun (WGS) entry which is preliminary data.</text>
</comment>
<evidence type="ECO:0000313" key="1">
    <source>
        <dbReference type="EMBL" id="MBC6679833.1"/>
    </source>
</evidence>
<dbReference type="InterPro" id="IPR012675">
    <property type="entry name" value="Beta-grasp_dom_sf"/>
</dbReference>
<dbReference type="RefSeq" id="WP_187302937.1">
    <property type="nucleotide sequence ID" value="NZ_JACRYT010000007.1"/>
</dbReference>
<dbReference type="InterPro" id="IPR010035">
    <property type="entry name" value="Thi_S"/>
</dbReference>
<sequence length="64" mass="7151">MKVNGEQRTLSEPVSLMQFLQENGYREKRVAVERNGEIVARADFQNTVLSDADTLEIVHFVGGG</sequence>
<dbReference type="CDD" id="cd00565">
    <property type="entry name" value="Ubl_ThiS"/>
    <property type="match status" value="1"/>
</dbReference>
<dbReference type="Gene3D" id="3.10.20.30">
    <property type="match status" value="1"/>
</dbReference>
<dbReference type="SUPFAM" id="SSF54285">
    <property type="entry name" value="MoaD/ThiS"/>
    <property type="match status" value="1"/>
</dbReference>
<dbReference type="PANTHER" id="PTHR34472">
    <property type="entry name" value="SULFUR CARRIER PROTEIN THIS"/>
    <property type="match status" value="1"/>
</dbReference>
<dbReference type="InterPro" id="IPR003749">
    <property type="entry name" value="ThiS/MoaD-like"/>
</dbReference>
<dbReference type="InterPro" id="IPR016155">
    <property type="entry name" value="Mopterin_synth/thiamin_S_b"/>
</dbReference>
<organism evidence="1 2">
    <name type="scientific">Zhenpiania hominis</name>
    <dbReference type="NCBI Taxonomy" id="2763644"/>
    <lineage>
        <taxon>Bacteria</taxon>
        <taxon>Bacillati</taxon>
        <taxon>Bacillota</taxon>
        <taxon>Clostridia</taxon>
        <taxon>Peptostreptococcales</taxon>
        <taxon>Anaerovoracaceae</taxon>
        <taxon>Zhenpiania</taxon>
    </lineage>
</organism>
<gene>
    <name evidence="1" type="primary">thiS</name>
    <name evidence="1" type="ORF">H9L42_08325</name>
</gene>
<name>A0A923NIT3_9FIRM</name>
<evidence type="ECO:0000313" key="2">
    <source>
        <dbReference type="Proteomes" id="UP000602647"/>
    </source>
</evidence>
<accession>A0A923NIT3</accession>
<dbReference type="EMBL" id="JACRYT010000007">
    <property type="protein sequence ID" value="MBC6679833.1"/>
    <property type="molecule type" value="Genomic_DNA"/>
</dbReference>
<reference evidence="1" key="1">
    <citation type="submission" date="2020-08" db="EMBL/GenBank/DDBJ databases">
        <title>Genome public.</title>
        <authorList>
            <person name="Liu C."/>
            <person name="Sun Q."/>
        </authorList>
    </citation>
    <scope>NUCLEOTIDE SEQUENCE</scope>
    <source>
        <strain evidence="1">BX12</strain>
    </source>
</reference>
<dbReference type="NCBIfam" id="TIGR01683">
    <property type="entry name" value="thiS"/>
    <property type="match status" value="1"/>
</dbReference>
<proteinExistence type="predicted"/>
<dbReference type="PANTHER" id="PTHR34472:SF1">
    <property type="entry name" value="SULFUR CARRIER PROTEIN THIS"/>
    <property type="match status" value="1"/>
</dbReference>